<proteinExistence type="predicted"/>
<evidence type="ECO:0000313" key="1">
    <source>
        <dbReference type="EMBL" id="CAB4546796.1"/>
    </source>
</evidence>
<sequence length="242" mass="26749">MLNFHHHIAQSRAGRNLNLFHIQLAGLVGLRRHLFVSRQTRLALGLTALSTGAHPFELFLDALGSLSVLLAFDLHALSLGLKVRRVVAFVGVGPATVELKNPLRNVVEEVPVVGYRDHGSWVLLEVLLQPQHGLSIQVVGRFVEQQKVRGLQKQATQRDASTLTTREHRDVSIAWRATQCIHGLLNLRVKVPGVAVIELFLQRTHLGEKGVEVRIGFTELGGNVVELVQHGDGFGHAIFHVF</sequence>
<dbReference type="AntiFam" id="ANF00095">
    <property type="entry name" value="Shadow ORF (opposite ABC transporters)"/>
</dbReference>
<dbReference type="AlphaFoldDB" id="A0A6J6C6F9"/>
<organism evidence="1">
    <name type="scientific">freshwater metagenome</name>
    <dbReference type="NCBI Taxonomy" id="449393"/>
    <lineage>
        <taxon>unclassified sequences</taxon>
        <taxon>metagenomes</taxon>
        <taxon>ecological metagenomes</taxon>
    </lineage>
</organism>
<name>A0A6J6C6F9_9ZZZZ</name>
<reference evidence="1" key="1">
    <citation type="submission" date="2020-05" db="EMBL/GenBank/DDBJ databases">
        <authorList>
            <person name="Chiriac C."/>
            <person name="Salcher M."/>
            <person name="Ghai R."/>
            <person name="Kavagutti S V."/>
        </authorList>
    </citation>
    <scope>NUCLEOTIDE SEQUENCE</scope>
</reference>
<dbReference type="AntiFam" id="ANF00142">
    <property type="entry name" value="Shadow ORF (opposite yadG)"/>
</dbReference>
<gene>
    <name evidence="1" type="ORF">UFOPK1446_00767</name>
</gene>
<protein>
    <submittedName>
        <fullName evidence="1">Unannotated protein</fullName>
    </submittedName>
</protein>
<dbReference type="EMBL" id="CAEZSO010000146">
    <property type="protein sequence ID" value="CAB4546796.1"/>
    <property type="molecule type" value="Genomic_DNA"/>
</dbReference>
<accession>A0A6J6C6F9</accession>